<name>A0AA38LAM3_TAXCH</name>
<evidence type="ECO:0000313" key="1">
    <source>
        <dbReference type="EMBL" id="KAH9316881.1"/>
    </source>
</evidence>
<organism evidence="1 2">
    <name type="scientific">Taxus chinensis</name>
    <name type="common">Chinese yew</name>
    <name type="synonym">Taxus wallichiana var. chinensis</name>
    <dbReference type="NCBI Taxonomy" id="29808"/>
    <lineage>
        <taxon>Eukaryota</taxon>
        <taxon>Viridiplantae</taxon>
        <taxon>Streptophyta</taxon>
        <taxon>Embryophyta</taxon>
        <taxon>Tracheophyta</taxon>
        <taxon>Spermatophyta</taxon>
        <taxon>Pinopsida</taxon>
        <taxon>Pinidae</taxon>
        <taxon>Conifers II</taxon>
        <taxon>Cupressales</taxon>
        <taxon>Taxaceae</taxon>
        <taxon>Taxus</taxon>
    </lineage>
</organism>
<comment type="caution">
    <text evidence="1">The sequence shown here is derived from an EMBL/GenBank/DDBJ whole genome shotgun (WGS) entry which is preliminary data.</text>
</comment>
<evidence type="ECO:0000313" key="2">
    <source>
        <dbReference type="Proteomes" id="UP000824469"/>
    </source>
</evidence>
<proteinExistence type="predicted"/>
<dbReference type="AlphaFoldDB" id="A0AA38LAM3"/>
<dbReference type="EMBL" id="JAHRHJ020000004">
    <property type="protein sequence ID" value="KAH9316881.1"/>
    <property type="molecule type" value="Genomic_DNA"/>
</dbReference>
<feature type="non-terminal residue" evidence="1">
    <location>
        <position position="80"/>
    </location>
</feature>
<feature type="non-terminal residue" evidence="1">
    <location>
        <position position="1"/>
    </location>
</feature>
<dbReference type="Proteomes" id="UP000824469">
    <property type="component" value="Unassembled WGS sequence"/>
</dbReference>
<keyword evidence="2" id="KW-1185">Reference proteome</keyword>
<sequence>FAYFWPARPNCFWAPCTDFARSGRFGHYASICSTRPECYPLQQLANFSPRLDRLFALAAYFCPTCPICFVGRLDSFRPVR</sequence>
<gene>
    <name evidence="1" type="ORF">KI387_018650</name>
</gene>
<protein>
    <submittedName>
        <fullName evidence="1">Uncharacterized protein</fullName>
    </submittedName>
</protein>
<reference evidence="1 2" key="1">
    <citation type="journal article" date="2021" name="Nat. Plants">
        <title>The Taxus genome provides insights into paclitaxel biosynthesis.</title>
        <authorList>
            <person name="Xiong X."/>
            <person name="Gou J."/>
            <person name="Liao Q."/>
            <person name="Li Y."/>
            <person name="Zhou Q."/>
            <person name="Bi G."/>
            <person name="Li C."/>
            <person name="Du R."/>
            <person name="Wang X."/>
            <person name="Sun T."/>
            <person name="Guo L."/>
            <person name="Liang H."/>
            <person name="Lu P."/>
            <person name="Wu Y."/>
            <person name="Zhang Z."/>
            <person name="Ro D.K."/>
            <person name="Shang Y."/>
            <person name="Huang S."/>
            <person name="Yan J."/>
        </authorList>
    </citation>
    <scope>NUCLEOTIDE SEQUENCE [LARGE SCALE GENOMIC DNA]</scope>
    <source>
        <strain evidence="1">Ta-2019</strain>
    </source>
</reference>
<accession>A0AA38LAM3</accession>